<protein>
    <submittedName>
        <fullName evidence="2">Uncharacterized protein</fullName>
    </submittedName>
</protein>
<comment type="caution">
    <text evidence="2">The sequence shown here is derived from an EMBL/GenBank/DDBJ whole genome shotgun (WGS) entry which is preliminary data.</text>
</comment>
<dbReference type="Proteomes" id="UP000051442">
    <property type="component" value="Unassembled WGS sequence"/>
</dbReference>
<evidence type="ECO:0000313" key="2">
    <source>
        <dbReference type="EMBL" id="KRN21157.1"/>
    </source>
</evidence>
<reference evidence="2 3" key="1">
    <citation type="journal article" date="2015" name="Genome Announc.">
        <title>Expanding the biotechnology potential of lactobacilli through comparative genomics of 213 strains and associated genera.</title>
        <authorList>
            <person name="Sun Z."/>
            <person name="Harris H.M."/>
            <person name="McCann A."/>
            <person name="Guo C."/>
            <person name="Argimon S."/>
            <person name="Zhang W."/>
            <person name="Yang X."/>
            <person name="Jeffery I.B."/>
            <person name="Cooney J.C."/>
            <person name="Kagawa T.F."/>
            <person name="Liu W."/>
            <person name="Song Y."/>
            <person name="Salvetti E."/>
            <person name="Wrobel A."/>
            <person name="Rasinkangas P."/>
            <person name="Parkhill J."/>
            <person name="Rea M.C."/>
            <person name="O'Sullivan O."/>
            <person name="Ritari J."/>
            <person name="Douillard F.P."/>
            <person name="Paul Ross R."/>
            <person name="Yang R."/>
            <person name="Briner A.E."/>
            <person name="Felis G.E."/>
            <person name="de Vos W.M."/>
            <person name="Barrangou R."/>
            <person name="Klaenhammer T.R."/>
            <person name="Caufield P.W."/>
            <person name="Cui Y."/>
            <person name="Zhang H."/>
            <person name="O'Toole P.W."/>
        </authorList>
    </citation>
    <scope>NUCLEOTIDE SEQUENCE [LARGE SCALE GENOMIC DNA]</scope>
    <source>
        <strain evidence="2 3">DSM 23365</strain>
    </source>
</reference>
<keyword evidence="1" id="KW-1133">Transmembrane helix</keyword>
<dbReference type="EMBL" id="AYZM01000125">
    <property type="protein sequence ID" value="KRN21157.1"/>
    <property type="molecule type" value="Genomic_DNA"/>
</dbReference>
<dbReference type="RefSeq" id="WP_054736605.1">
    <property type="nucleotide sequence ID" value="NZ_AYZM01000125.1"/>
</dbReference>
<evidence type="ECO:0000313" key="3">
    <source>
        <dbReference type="Proteomes" id="UP000051442"/>
    </source>
</evidence>
<dbReference type="PATRIC" id="fig|1423804.4.peg.1377"/>
<keyword evidence="1" id="KW-0812">Transmembrane</keyword>
<name>A0A0R2F4D5_9LACO</name>
<sequence>MDWIIFRYLIVVAVAFLIVTGVFIYKKAAKWEIGVFALCSLAAFGIAGLQVGLRIVEKFL</sequence>
<feature type="transmembrane region" description="Helical" evidence="1">
    <location>
        <begin position="33"/>
        <end position="53"/>
    </location>
</feature>
<gene>
    <name evidence="2" type="ORF">FD14_GL001279</name>
</gene>
<keyword evidence="3" id="KW-1185">Reference proteome</keyword>
<accession>A0A0R2F4D5</accession>
<feature type="transmembrane region" description="Helical" evidence="1">
    <location>
        <begin position="6"/>
        <end position="26"/>
    </location>
</feature>
<proteinExistence type="predicted"/>
<keyword evidence="1" id="KW-0472">Membrane</keyword>
<organism evidence="2 3">
    <name type="scientific">Secundilactobacillus similis DSM 23365 = JCM 2765</name>
    <dbReference type="NCBI Taxonomy" id="1423804"/>
    <lineage>
        <taxon>Bacteria</taxon>
        <taxon>Bacillati</taxon>
        <taxon>Bacillota</taxon>
        <taxon>Bacilli</taxon>
        <taxon>Lactobacillales</taxon>
        <taxon>Lactobacillaceae</taxon>
        <taxon>Secundilactobacillus</taxon>
    </lineage>
</organism>
<dbReference type="AlphaFoldDB" id="A0A0R2F4D5"/>
<evidence type="ECO:0000256" key="1">
    <source>
        <dbReference type="SAM" id="Phobius"/>
    </source>
</evidence>